<dbReference type="KEGG" id="ncs:NCAS_0C05180"/>
<protein>
    <submittedName>
        <fullName evidence="2">Uncharacterized protein</fullName>
    </submittedName>
</protein>
<dbReference type="GeneID" id="96903089"/>
<dbReference type="GO" id="GO:0061668">
    <property type="term" value="P:mitochondrial ribosome assembly"/>
    <property type="evidence" value="ECO:0007669"/>
    <property type="project" value="EnsemblFungi"/>
</dbReference>
<reference key="2">
    <citation type="submission" date="2011-08" db="EMBL/GenBank/DDBJ databases">
        <title>Genome sequence of Naumovozyma castellii.</title>
        <authorList>
            <person name="Gordon J.L."/>
            <person name="Armisen D."/>
            <person name="Proux-Wera E."/>
            <person name="OhEigeartaigh S.S."/>
            <person name="Byrne K.P."/>
            <person name="Wolfe K.H."/>
        </authorList>
    </citation>
    <scope>NUCLEOTIDE SEQUENCE</scope>
    <source>
        <strain>Type strain:CBS 4309</strain>
    </source>
</reference>
<accession>G0VDE6</accession>
<organism evidence="2 3">
    <name type="scientific">Naumovozyma castellii</name>
    <name type="common">Yeast</name>
    <name type="synonym">Saccharomyces castellii</name>
    <dbReference type="NCBI Taxonomy" id="27288"/>
    <lineage>
        <taxon>Eukaryota</taxon>
        <taxon>Fungi</taxon>
        <taxon>Dikarya</taxon>
        <taxon>Ascomycota</taxon>
        <taxon>Saccharomycotina</taxon>
        <taxon>Saccharomycetes</taxon>
        <taxon>Saccharomycetales</taxon>
        <taxon>Saccharomycetaceae</taxon>
        <taxon>Naumovozyma</taxon>
    </lineage>
</organism>
<dbReference type="GO" id="GO:0005739">
    <property type="term" value="C:mitochondrion"/>
    <property type="evidence" value="ECO:0007669"/>
    <property type="project" value="GOC"/>
</dbReference>
<reference evidence="2 3" key="1">
    <citation type="journal article" date="2011" name="Proc. Natl. Acad. Sci. U.S.A.">
        <title>Evolutionary erosion of yeast sex chromosomes by mating-type switching accidents.</title>
        <authorList>
            <person name="Gordon J.L."/>
            <person name="Armisen D."/>
            <person name="Proux-Wera E."/>
            <person name="Oheigeartaigh S.S."/>
            <person name="Byrne K.P."/>
            <person name="Wolfe K.H."/>
        </authorList>
    </citation>
    <scope>NUCLEOTIDE SEQUENCE [LARGE SCALE GENOMIC DNA]</scope>
    <source>
        <strain evidence="3">ATCC 76901 / BCRC 22586 / CBS 4309 / NBRC 1992 / NRRL Y-12630</strain>
    </source>
</reference>
<evidence type="ECO:0000313" key="3">
    <source>
        <dbReference type="Proteomes" id="UP000001640"/>
    </source>
</evidence>
<sequence length="906" mass="106287">MRRSLGLPLRLGVRWIPQTVIAGPIRRFYRKGPELPQSDNLQPKASHSKDQSTEVKTPPLFASSNKERLEDFLSPDVQEKFGFQELDKVSSVEETFLQYLKFISKGFKKSSKHLNRLQTDLSKRTLTSNKKLSLLFDYLLIESDLEIKRLKQGHIEGTDGETSHIPLADDEAESMIMNDVFKSLDSNDGPNKKYLHNTDFLYKIMTDLNVNDEIKIKTDILSIDQMVRAFELAKSMPTEGRKQRGILLAGKLLYSLKKVRMDPINESLYIDSLLRYRLFKSAYELFNSRKPQFRKRWWYELGLMILLRSNQLKSFARLLEEVDKQFKNDIYLNPRVIRLAIKKYLNSGNPLKAMKFKDRFLSIIDEHGISINRNTDENQNVRNFQEEDDVLLFLDELELPTTNDYMAIIESFLHKKDLKTAFKLIAKYLEIPGISEENLKDLITLTKFNLLSNFETLKKSIKPFINSNAAIEKLAMLEPLFSRIVEEFNKAPVGRELLFENVAQLASNPLLTGTVEEFVVKDISSMNDKLGTSKEDSSTPDSKKFYALLRVMLASKKENVALTILEKMEESLQKSQKDQTYLGSQFYAEANAHHYAQFIEYYTLLSRTANRRKRPFYEGKVSDIIDRMSDLKVETNSEFLVKLLTFYRETQNMNRCFEIINPILKSKLFETTMPDVSRSHTYKSRNITKALYSEIWKGYFEYYKIFNKELLRVKKNSNYDTWKHNSKNIIGETEVHPEFSTRLLLKLMVKQDNIMPDPIFFYSIIRTFVKQRDWDVIPVVLSMMVKQFDTKVGKIHMEYIMRALKKEYVIVETNKNRTNDKDFEITRIAAKEEIIRQKKEGLILKQIKPNQVFYKRLLVEIIRFLRFRESVTYSFEETFTFYDNMDIDKHDFKKSLTNVSKSSDNN</sequence>
<dbReference type="EMBL" id="HE576754">
    <property type="protein sequence ID" value="CCC69508.1"/>
    <property type="molecule type" value="Genomic_DNA"/>
</dbReference>
<dbReference type="AlphaFoldDB" id="G0VDE6"/>
<dbReference type="HOGENOM" id="CLU_327620_0_0_1"/>
<feature type="region of interest" description="Disordered" evidence="1">
    <location>
        <begin position="32"/>
        <end position="58"/>
    </location>
</feature>
<evidence type="ECO:0000313" key="2">
    <source>
        <dbReference type="EMBL" id="CCC69508.1"/>
    </source>
</evidence>
<dbReference type="eggNOG" id="ENOG502QQPQ">
    <property type="taxonomic scope" value="Eukaryota"/>
</dbReference>
<dbReference type="RefSeq" id="XP_003675872.1">
    <property type="nucleotide sequence ID" value="XM_003675824.1"/>
</dbReference>
<dbReference type="InParanoid" id="G0VDE6"/>
<dbReference type="FunCoup" id="G0VDE6">
    <property type="interactions" value="301"/>
</dbReference>
<dbReference type="OrthoDB" id="185373at2759"/>
<proteinExistence type="predicted"/>
<dbReference type="GO" id="GO:0032543">
    <property type="term" value="P:mitochondrial translation"/>
    <property type="evidence" value="ECO:0007669"/>
    <property type="project" value="EnsemblFungi"/>
</dbReference>
<evidence type="ECO:0000256" key="1">
    <source>
        <dbReference type="SAM" id="MobiDB-lite"/>
    </source>
</evidence>
<dbReference type="OMA" id="VRMDPIN"/>
<gene>
    <name evidence="2" type="primary">NCAS0C05180</name>
    <name evidence="2" type="ordered locus">NCAS_0C05180</name>
</gene>
<name>G0VDE6_NAUCA</name>
<dbReference type="GO" id="GO:0008494">
    <property type="term" value="F:translation activator activity"/>
    <property type="evidence" value="ECO:0007669"/>
    <property type="project" value="EnsemblFungi"/>
</dbReference>
<dbReference type="Proteomes" id="UP000001640">
    <property type="component" value="Chromosome 3"/>
</dbReference>
<keyword evidence="3" id="KW-1185">Reference proteome</keyword>